<dbReference type="OrthoDB" id="7289984at2759"/>
<dbReference type="PANTHER" id="PTHR43544">
    <property type="entry name" value="SHORT-CHAIN DEHYDROGENASE/REDUCTASE"/>
    <property type="match status" value="1"/>
</dbReference>
<evidence type="ECO:0000256" key="2">
    <source>
        <dbReference type="RuleBase" id="RU000363"/>
    </source>
</evidence>
<dbReference type="PRINTS" id="PR00080">
    <property type="entry name" value="SDRFAMILY"/>
</dbReference>
<gene>
    <name evidence="3" type="ORF">BDV95DRAFT_632604</name>
</gene>
<dbReference type="PANTHER" id="PTHR43544:SF32">
    <property type="entry name" value="CHAIN DEHYDROGENASE, PUTATIVE (AFU_ORTHOLOGUE AFUA_5G01530)-RELATED"/>
    <property type="match status" value="1"/>
</dbReference>
<dbReference type="PRINTS" id="PR00081">
    <property type="entry name" value="GDHRDH"/>
</dbReference>
<dbReference type="Gene3D" id="3.40.50.720">
    <property type="entry name" value="NAD(P)-binding Rossmann-like Domain"/>
    <property type="match status" value="1"/>
</dbReference>
<dbReference type="InterPro" id="IPR051468">
    <property type="entry name" value="Fungal_SecMetab_SDRs"/>
</dbReference>
<dbReference type="InterPro" id="IPR002347">
    <property type="entry name" value="SDR_fam"/>
</dbReference>
<evidence type="ECO:0000256" key="1">
    <source>
        <dbReference type="ARBA" id="ARBA00006484"/>
    </source>
</evidence>
<comment type="caution">
    <text evidence="3">The sequence shown here is derived from an EMBL/GenBank/DDBJ whole genome shotgun (WGS) entry which is preliminary data.</text>
</comment>
<evidence type="ECO:0000313" key="4">
    <source>
        <dbReference type="Proteomes" id="UP000481861"/>
    </source>
</evidence>
<dbReference type="InterPro" id="IPR036291">
    <property type="entry name" value="NAD(P)-bd_dom_sf"/>
</dbReference>
<reference evidence="3 4" key="1">
    <citation type="submission" date="2020-01" db="EMBL/GenBank/DDBJ databases">
        <authorList>
            <consortium name="DOE Joint Genome Institute"/>
            <person name="Haridas S."/>
            <person name="Albert R."/>
            <person name="Binder M."/>
            <person name="Bloem J."/>
            <person name="Labutti K."/>
            <person name="Salamov A."/>
            <person name="Andreopoulos B."/>
            <person name="Baker S.E."/>
            <person name="Barry K."/>
            <person name="Bills G."/>
            <person name="Bluhm B.H."/>
            <person name="Cannon C."/>
            <person name="Castanera R."/>
            <person name="Culley D.E."/>
            <person name="Daum C."/>
            <person name="Ezra D."/>
            <person name="Gonzalez J.B."/>
            <person name="Henrissat B."/>
            <person name="Kuo A."/>
            <person name="Liang C."/>
            <person name="Lipzen A."/>
            <person name="Lutzoni F."/>
            <person name="Magnuson J."/>
            <person name="Mondo S."/>
            <person name="Nolan M."/>
            <person name="Ohm R."/>
            <person name="Pangilinan J."/>
            <person name="Park H.-J.H."/>
            <person name="Ramirez L."/>
            <person name="Alfaro M."/>
            <person name="Sun H."/>
            <person name="Tritt A."/>
            <person name="Yoshinaga Y."/>
            <person name="Zwiers L.-H.L."/>
            <person name="Turgeon B.G."/>
            <person name="Goodwin S.B."/>
            <person name="Spatafora J.W."/>
            <person name="Crous P.W."/>
            <person name="Grigoriev I.V."/>
        </authorList>
    </citation>
    <scope>NUCLEOTIDE SEQUENCE [LARGE SCALE GENOMIC DNA]</scope>
    <source>
        <strain evidence="3 4">CBS 611.86</strain>
    </source>
</reference>
<sequence length="250" mass="27087">MTSDKQIILITGANNGIGLDTSYALAAASPNYHIIMAVRSLAKGGKARAELQSRNPQGSLSLLELDVTNDEQIAAAAKKIESDFGRLDILVNNAGIVAMEVSRDTLRSTFETNVFGPMLLTQALLPLLKKSKNPKVINVTSELGSITQRADPKSPYYKMPADMYRMSKAALNMLAMGQQATFSEFGGKVWAYCPGYVITDLTGAEDRQNRKDRGAESSETSAQGILEVVEGKRDAEAGCFIARYGKQSPW</sequence>
<dbReference type="Proteomes" id="UP000481861">
    <property type="component" value="Unassembled WGS sequence"/>
</dbReference>
<name>A0A7C8HYD4_9PLEO</name>
<dbReference type="GO" id="GO:0019748">
    <property type="term" value="P:secondary metabolic process"/>
    <property type="evidence" value="ECO:0007669"/>
    <property type="project" value="TreeGrafter"/>
</dbReference>
<dbReference type="EMBL" id="JAADJZ010000038">
    <property type="protein sequence ID" value="KAF2864949.1"/>
    <property type="molecule type" value="Genomic_DNA"/>
</dbReference>
<dbReference type="Pfam" id="PF00106">
    <property type="entry name" value="adh_short"/>
    <property type="match status" value="1"/>
</dbReference>
<proteinExistence type="inferred from homology"/>
<evidence type="ECO:0000313" key="3">
    <source>
        <dbReference type="EMBL" id="KAF2864949.1"/>
    </source>
</evidence>
<keyword evidence="4" id="KW-1185">Reference proteome</keyword>
<organism evidence="3 4">
    <name type="scientific">Massariosphaeria phaeospora</name>
    <dbReference type="NCBI Taxonomy" id="100035"/>
    <lineage>
        <taxon>Eukaryota</taxon>
        <taxon>Fungi</taxon>
        <taxon>Dikarya</taxon>
        <taxon>Ascomycota</taxon>
        <taxon>Pezizomycotina</taxon>
        <taxon>Dothideomycetes</taxon>
        <taxon>Pleosporomycetidae</taxon>
        <taxon>Pleosporales</taxon>
        <taxon>Pleosporales incertae sedis</taxon>
        <taxon>Massariosphaeria</taxon>
    </lineage>
</organism>
<accession>A0A7C8HYD4</accession>
<dbReference type="AlphaFoldDB" id="A0A7C8HYD4"/>
<dbReference type="SUPFAM" id="SSF51735">
    <property type="entry name" value="NAD(P)-binding Rossmann-fold domains"/>
    <property type="match status" value="1"/>
</dbReference>
<dbReference type="GO" id="GO:0005737">
    <property type="term" value="C:cytoplasm"/>
    <property type="evidence" value="ECO:0007669"/>
    <property type="project" value="TreeGrafter"/>
</dbReference>
<protein>
    <submittedName>
        <fullName evidence="3">Short chain dehydrogenase</fullName>
    </submittedName>
</protein>
<dbReference type="GO" id="GO:0016491">
    <property type="term" value="F:oxidoreductase activity"/>
    <property type="evidence" value="ECO:0007669"/>
    <property type="project" value="TreeGrafter"/>
</dbReference>
<comment type="similarity">
    <text evidence="1 2">Belongs to the short-chain dehydrogenases/reductases (SDR) family.</text>
</comment>